<evidence type="ECO:0000256" key="2">
    <source>
        <dbReference type="ARBA" id="ARBA00022801"/>
    </source>
</evidence>
<protein>
    <submittedName>
        <fullName evidence="5">Proline iminopeptidase-family hydrolase</fullName>
    </submittedName>
</protein>
<accession>A0ABV0BE09</accession>
<dbReference type="Pfam" id="PF00561">
    <property type="entry name" value="Abhydrolase_1"/>
    <property type="match status" value="1"/>
</dbReference>
<dbReference type="NCBIfam" id="TIGR01250">
    <property type="entry name" value="pro_imino_pep_2"/>
    <property type="match status" value="1"/>
</dbReference>
<dbReference type="InterPro" id="IPR029058">
    <property type="entry name" value="AB_hydrolase_fold"/>
</dbReference>
<dbReference type="PROSITE" id="PS51318">
    <property type="entry name" value="TAT"/>
    <property type="match status" value="1"/>
</dbReference>
<dbReference type="Gene3D" id="3.40.50.1820">
    <property type="entry name" value="alpha/beta hydrolase"/>
    <property type="match status" value="1"/>
</dbReference>
<evidence type="ECO:0000313" key="6">
    <source>
        <dbReference type="Proteomes" id="UP001427805"/>
    </source>
</evidence>
<dbReference type="InterPro" id="IPR005945">
    <property type="entry name" value="Pro_imino_pep"/>
</dbReference>
<dbReference type="PRINTS" id="PR00793">
    <property type="entry name" value="PROAMNOPTASE"/>
</dbReference>
<dbReference type="InterPro" id="IPR006311">
    <property type="entry name" value="TAT_signal"/>
</dbReference>
<dbReference type="InterPro" id="IPR050266">
    <property type="entry name" value="AB_hydrolase_sf"/>
</dbReference>
<dbReference type="PANTHER" id="PTHR43798:SF33">
    <property type="entry name" value="HYDROLASE, PUTATIVE (AFU_ORTHOLOGUE AFUA_2G14860)-RELATED"/>
    <property type="match status" value="1"/>
</dbReference>
<sequence>MTGMTTGWTRRGVMAGGGLMVAVLAGGTSPAWTADLAVAEGFARVPGGNIYWRRFGSGGGTPLLLLHGGPGAAHNYLLSMKALADERPVIFYDQLGCGRADAPADEALYTIQRSVDEIDAVRAALKLDRVILFGHSWGTLQAIEYLCQGRGAGVEKLILAGALASVPQVAAGLTRLIDSMPGGFAETLRGLEAAGKTATPEYAALTQLFYDRFVLRTPPSPDALASFEALSKSIAYRVLNGPNEFTITGRIRHWDRRGSLGAITQKTLITTGEFDEITLDCHETIRDGIAGPARLVVMRGCSHMTMVEQPAAYNALVSDFLADG</sequence>
<evidence type="ECO:0000256" key="3">
    <source>
        <dbReference type="PIRNR" id="PIRNR005539"/>
    </source>
</evidence>
<dbReference type="PIRSF" id="PIRSF005539">
    <property type="entry name" value="Pept_S33_TRI_F1"/>
    <property type="match status" value="1"/>
</dbReference>
<evidence type="ECO:0000256" key="1">
    <source>
        <dbReference type="ARBA" id="ARBA00010088"/>
    </source>
</evidence>
<comment type="similarity">
    <text evidence="1 3">Belongs to the peptidase S33 family.</text>
</comment>
<dbReference type="SUPFAM" id="SSF53474">
    <property type="entry name" value="alpha/beta-Hydrolases"/>
    <property type="match status" value="1"/>
</dbReference>
<gene>
    <name evidence="5" type="ORF">TPR58_18150</name>
</gene>
<evidence type="ECO:0000259" key="4">
    <source>
        <dbReference type="Pfam" id="PF00561"/>
    </source>
</evidence>
<dbReference type="InterPro" id="IPR000073">
    <property type="entry name" value="AB_hydrolase_1"/>
</dbReference>
<comment type="caution">
    <text evidence="5">The sequence shown here is derived from an EMBL/GenBank/DDBJ whole genome shotgun (WGS) entry which is preliminary data.</text>
</comment>
<evidence type="ECO:0000313" key="5">
    <source>
        <dbReference type="EMBL" id="MEN3749101.1"/>
    </source>
</evidence>
<organism evidence="5 6">
    <name type="scientific">Sphingomonas rustica</name>
    <dbReference type="NCBI Taxonomy" id="3103142"/>
    <lineage>
        <taxon>Bacteria</taxon>
        <taxon>Pseudomonadati</taxon>
        <taxon>Pseudomonadota</taxon>
        <taxon>Alphaproteobacteria</taxon>
        <taxon>Sphingomonadales</taxon>
        <taxon>Sphingomonadaceae</taxon>
        <taxon>Sphingomonas</taxon>
    </lineage>
</organism>
<keyword evidence="2 3" id="KW-0378">Hydrolase</keyword>
<dbReference type="InterPro" id="IPR002410">
    <property type="entry name" value="Peptidase_S33"/>
</dbReference>
<dbReference type="RefSeq" id="WP_346248140.1">
    <property type="nucleotide sequence ID" value="NZ_JBDIZK010000012.1"/>
</dbReference>
<dbReference type="PANTHER" id="PTHR43798">
    <property type="entry name" value="MONOACYLGLYCEROL LIPASE"/>
    <property type="match status" value="1"/>
</dbReference>
<dbReference type="Proteomes" id="UP001427805">
    <property type="component" value="Unassembled WGS sequence"/>
</dbReference>
<dbReference type="EMBL" id="JBDIZK010000012">
    <property type="protein sequence ID" value="MEN3749101.1"/>
    <property type="molecule type" value="Genomic_DNA"/>
</dbReference>
<proteinExistence type="inferred from homology"/>
<reference evidence="5 6" key="1">
    <citation type="submission" date="2024-05" db="EMBL/GenBank/DDBJ databases">
        <title>Sphingomonas sp. HF-S3 16S ribosomal RNA gene Genome sequencing and assembly.</title>
        <authorList>
            <person name="Lee H."/>
        </authorList>
    </citation>
    <scope>NUCLEOTIDE SEQUENCE [LARGE SCALE GENOMIC DNA]</scope>
    <source>
        <strain evidence="5 6">HF-S3</strain>
    </source>
</reference>
<keyword evidence="6" id="KW-1185">Reference proteome</keyword>
<name>A0ABV0BE09_9SPHN</name>
<dbReference type="GO" id="GO:0016787">
    <property type="term" value="F:hydrolase activity"/>
    <property type="evidence" value="ECO:0007669"/>
    <property type="project" value="UniProtKB-KW"/>
</dbReference>
<feature type="domain" description="AB hydrolase-1" evidence="4">
    <location>
        <begin position="62"/>
        <end position="308"/>
    </location>
</feature>